<evidence type="ECO:0000256" key="1">
    <source>
        <dbReference type="ARBA" id="ARBA00008018"/>
    </source>
</evidence>
<dbReference type="Gene3D" id="3.30.110.20">
    <property type="entry name" value="Alba-like domain"/>
    <property type="match status" value="1"/>
</dbReference>
<dbReference type="InterPro" id="IPR000629">
    <property type="entry name" value="RNA-helicase_DEAD-box_CS"/>
</dbReference>
<dbReference type="Gene3D" id="3.40.50.300">
    <property type="entry name" value="P-loop containing nucleotide triphosphate hydrolases"/>
    <property type="match status" value="1"/>
</dbReference>
<dbReference type="eggNOG" id="KOG3478">
    <property type="taxonomic scope" value="Eukaryota"/>
</dbReference>
<dbReference type="InterPro" id="IPR051958">
    <property type="entry name" value="Alba-like_NAB"/>
</dbReference>
<dbReference type="SUPFAM" id="SSF52540">
    <property type="entry name" value="P-loop containing nucleoside triphosphate hydrolases"/>
    <property type="match status" value="1"/>
</dbReference>
<reference evidence="2" key="1">
    <citation type="submission" date="2015-12" db="EMBL/GenBank/DDBJ databases">
        <title>Update maize B73 reference genome by single molecule sequencing technologies.</title>
        <authorList>
            <consortium name="Maize Genome Sequencing Project"/>
            <person name="Ware D."/>
        </authorList>
    </citation>
    <scope>NUCLEOTIDE SEQUENCE</scope>
    <source>
        <tissue evidence="2">Seedling</tissue>
    </source>
</reference>
<dbReference type="InterPro" id="IPR036882">
    <property type="entry name" value="Alba-like_dom_sf"/>
</dbReference>
<dbReference type="SMR" id="A0A1D6HKH9"/>
<protein>
    <submittedName>
        <fullName evidence="2">Alba DNA/RNA-binding protein</fullName>
    </submittedName>
</protein>
<dbReference type="InterPro" id="IPR027417">
    <property type="entry name" value="P-loop_NTPase"/>
</dbReference>
<dbReference type="eggNOG" id="KOG2567">
    <property type="taxonomic scope" value="Eukaryota"/>
</dbReference>
<dbReference type="InterPro" id="IPR014001">
    <property type="entry name" value="Helicase_ATP-bd"/>
</dbReference>
<accession>A0A1D6HKH9</accession>
<dbReference type="EMBL" id="CM000781">
    <property type="protein sequence ID" value="AQK74934.1"/>
    <property type="molecule type" value="Genomic_DNA"/>
</dbReference>
<dbReference type="InParanoid" id="A0A1D6HKH9"/>
<dbReference type="InterPro" id="IPR011545">
    <property type="entry name" value="DEAD/DEAH_box_helicase_dom"/>
</dbReference>
<dbReference type="SUPFAM" id="SSF82704">
    <property type="entry name" value="AlbA-like"/>
    <property type="match status" value="1"/>
</dbReference>
<sequence length="147" mass="16854">MVVELIKRRIVGLHQNTTTGSTDITDMWEPLEEGLLPLETTRHVSMITITLSKKELDKSSIGYAYCTLLSAAFNDFLCQFVLTRFYGVEIVIATPGRLIDMMEVGHTNLRRVTYLVLDEADRMLDMGFEPQIRKIVAQIRPDRQTLY</sequence>
<comment type="similarity">
    <text evidence="1">Belongs to the histone-like Alba family.</text>
</comment>
<gene>
    <name evidence="2" type="ORF">ZEAMMB73_Zm00001d018055</name>
</gene>
<dbReference type="STRING" id="4577.A0A1D6HKH9"/>
<dbReference type="Pfam" id="PF00270">
    <property type="entry name" value="DEAD"/>
    <property type="match status" value="1"/>
</dbReference>
<dbReference type="GO" id="GO:0005524">
    <property type="term" value="F:ATP binding"/>
    <property type="evidence" value="ECO:0007669"/>
    <property type="project" value="InterPro"/>
</dbReference>
<name>A0A1D6HKH9_MAIZE</name>
<dbReference type="PROSITE" id="PS51192">
    <property type="entry name" value="HELICASE_ATP_BIND_1"/>
    <property type="match status" value="1"/>
</dbReference>
<dbReference type="PANTHER" id="PTHR13516">
    <property type="entry name" value="RIBONUCLEASE P SUBUNIT P25"/>
    <property type="match status" value="1"/>
</dbReference>
<dbReference type="AlphaFoldDB" id="A0A1D6HKH9"/>
<dbReference type="PROSITE" id="PS00039">
    <property type="entry name" value="DEAD_ATP_HELICASE"/>
    <property type="match status" value="1"/>
</dbReference>
<evidence type="ECO:0000313" key="2">
    <source>
        <dbReference type="EMBL" id="AQK74934.1"/>
    </source>
</evidence>
<dbReference type="PANTHER" id="PTHR13516:SF4">
    <property type="entry name" value="FI09323P"/>
    <property type="match status" value="1"/>
</dbReference>
<organism evidence="2">
    <name type="scientific">Zea mays</name>
    <name type="common">Maize</name>
    <dbReference type="NCBI Taxonomy" id="4577"/>
    <lineage>
        <taxon>Eukaryota</taxon>
        <taxon>Viridiplantae</taxon>
        <taxon>Streptophyta</taxon>
        <taxon>Embryophyta</taxon>
        <taxon>Tracheophyta</taxon>
        <taxon>Spermatophyta</taxon>
        <taxon>Magnoliopsida</taxon>
        <taxon>Liliopsida</taxon>
        <taxon>Poales</taxon>
        <taxon>Poaceae</taxon>
        <taxon>PACMAD clade</taxon>
        <taxon>Panicoideae</taxon>
        <taxon>Andropogonodae</taxon>
        <taxon>Andropogoneae</taxon>
        <taxon>Tripsacinae</taxon>
        <taxon>Zea</taxon>
    </lineage>
</organism>
<dbReference type="PaxDb" id="4577-GRMZM2G535911_P03"/>
<proteinExistence type="inferred from homology"/>
<dbReference type="GO" id="GO:0003676">
    <property type="term" value="F:nucleic acid binding"/>
    <property type="evidence" value="ECO:0007669"/>
    <property type="project" value="InterPro"/>
</dbReference>
<dbReference type="ExpressionAtlas" id="A0A1D6HKH9">
    <property type="expression patterns" value="baseline and differential"/>
</dbReference>